<protein>
    <submittedName>
        <fullName evidence="6">UbiA family prenyltransferase</fullName>
    </submittedName>
</protein>
<comment type="caution">
    <text evidence="6">The sequence shown here is derived from an EMBL/GenBank/DDBJ whole genome shotgun (WGS) entry which is preliminary data.</text>
</comment>
<evidence type="ECO:0000256" key="2">
    <source>
        <dbReference type="ARBA" id="ARBA00022692"/>
    </source>
</evidence>
<dbReference type="Gene3D" id="1.10.357.140">
    <property type="entry name" value="UbiA prenyltransferase"/>
    <property type="match status" value="1"/>
</dbReference>
<feature type="transmembrane region" description="Helical" evidence="5">
    <location>
        <begin position="217"/>
        <end position="235"/>
    </location>
</feature>
<accession>A0ABT3L6A7</accession>
<proteinExistence type="predicted"/>
<reference evidence="6 7" key="1">
    <citation type="submission" date="2021-08" db="EMBL/GenBank/DDBJ databases">
        <title>Draft genome sequence of Spirulina subsalsa with high tolerance to salinity and hype-accumulation of phycocyanin.</title>
        <authorList>
            <person name="Pei H."/>
            <person name="Jiang L."/>
        </authorList>
    </citation>
    <scope>NUCLEOTIDE SEQUENCE [LARGE SCALE GENOMIC DNA]</scope>
    <source>
        <strain evidence="6 7">FACHB-351</strain>
    </source>
</reference>
<dbReference type="RefSeq" id="WP_265264864.1">
    <property type="nucleotide sequence ID" value="NZ_JAIHOM010000054.1"/>
</dbReference>
<feature type="transmembrane region" description="Helical" evidence="5">
    <location>
        <begin position="113"/>
        <end position="134"/>
    </location>
</feature>
<dbReference type="InterPro" id="IPR000537">
    <property type="entry name" value="UbiA_prenyltransferase"/>
</dbReference>
<dbReference type="Pfam" id="PF01040">
    <property type="entry name" value="UbiA"/>
    <property type="match status" value="1"/>
</dbReference>
<evidence type="ECO:0000256" key="3">
    <source>
        <dbReference type="ARBA" id="ARBA00022989"/>
    </source>
</evidence>
<organism evidence="6 7">
    <name type="scientific">Spirulina subsalsa FACHB-351</name>
    <dbReference type="NCBI Taxonomy" id="234711"/>
    <lineage>
        <taxon>Bacteria</taxon>
        <taxon>Bacillati</taxon>
        <taxon>Cyanobacteriota</taxon>
        <taxon>Cyanophyceae</taxon>
        <taxon>Spirulinales</taxon>
        <taxon>Spirulinaceae</taxon>
        <taxon>Spirulina</taxon>
    </lineage>
</organism>
<evidence type="ECO:0000313" key="6">
    <source>
        <dbReference type="EMBL" id="MCW6037033.1"/>
    </source>
</evidence>
<comment type="subcellular location">
    <subcellularLocation>
        <location evidence="1">Membrane</location>
        <topology evidence="1">Multi-pass membrane protein</topology>
    </subcellularLocation>
</comment>
<feature type="transmembrane region" description="Helical" evidence="5">
    <location>
        <begin position="12"/>
        <end position="34"/>
    </location>
</feature>
<evidence type="ECO:0000256" key="5">
    <source>
        <dbReference type="SAM" id="Phobius"/>
    </source>
</evidence>
<evidence type="ECO:0000256" key="1">
    <source>
        <dbReference type="ARBA" id="ARBA00004141"/>
    </source>
</evidence>
<keyword evidence="3 5" id="KW-1133">Transmembrane helix</keyword>
<keyword evidence="4 5" id="KW-0472">Membrane</keyword>
<sequence>MLKRWWIYQQERFPIFSNGILILVFSTSAVSYSALLREQFPTFESLTVAAVSTFLFFLLLRIVDEFKDFDDDRIYRPYRPVPRGLISLKELGLLGVFSLFAQLGLALYMSRSLAILLSVVWFYFVLMSQDFFLYKRLKGHPVAYLLSHNVIVPLIALYATACDWLLMKSAIPPAVIWFLITTAMNGLILEIGRKIRAPNDEEVGVDSYSSLWGRDNAVLVWVTVICFSAVAAFWTAKQIDFVRPMNLILLVLGIGASMVAYSFFNHPTRKSAKWVNLMSGLWALFTYLGLGVIPLLLRYEIHLPFSG</sequence>
<evidence type="ECO:0000256" key="4">
    <source>
        <dbReference type="ARBA" id="ARBA00023136"/>
    </source>
</evidence>
<dbReference type="InterPro" id="IPR044878">
    <property type="entry name" value="UbiA_sf"/>
</dbReference>
<keyword evidence="7" id="KW-1185">Reference proteome</keyword>
<evidence type="ECO:0000313" key="7">
    <source>
        <dbReference type="Proteomes" id="UP001526426"/>
    </source>
</evidence>
<feature type="transmembrane region" description="Helical" evidence="5">
    <location>
        <begin position="247"/>
        <end position="264"/>
    </location>
</feature>
<gene>
    <name evidence="6" type="ORF">K4A83_12255</name>
</gene>
<feature type="transmembrane region" description="Helical" evidence="5">
    <location>
        <begin position="141"/>
        <end position="159"/>
    </location>
</feature>
<dbReference type="EMBL" id="JAIHOM010000054">
    <property type="protein sequence ID" value="MCW6037033.1"/>
    <property type="molecule type" value="Genomic_DNA"/>
</dbReference>
<name>A0ABT3L6A7_9CYAN</name>
<feature type="transmembrane region" description="Helical" evidence="5">
    <location>
        <begin position="171"/>
        <end position="189"/>
    </location>
</feature>
<feature type="transmembrane region" description="Helical" evidence="5">
    <location>
        <begin position="84"/>
        <end position="107"/>
    </location>
</feature>
<feature type="transmembrane region" description="Helical" evidence="5">
    <location>
        <begin position="46"/>
        <end position="63"/>
    </location>
</feature>
<feature type="transmembrane region" description="Helical" evidence="5">
    <location>
        <begin position="276"/>
        <end position="297"/>
    </location>
</feature>
<keyword evidence="2 5" id="KW-0812">Transmembrane</keyword>
<dbReference type="Proteomes" id="UP001526426">
    <property type="component" value="Unassembled WGS sequence"/>
</dbReference>